<proteinExistence type="predicted"/>
<accession>A0ABP8UAE9</accession>
<dbReference type="Proteomes" id="UP001501442">
    <property type="component" value="Unassembled WGS sequence"/>
</dbReference>
<evidence type="ECO:0000313" key="2">
    <source>
        <dbReference type="Proteomes" id="UP001501442"/>
    </source>
</evidence>
<reference evidence="2" key="1">
    <citation type="journal article" date="2019" name="Int. J. Syst. Evol. Microbiol.">
        <title>The Global Catalogue of Microorganisms (GCM) 10K type strain sequencing project: providing services to taxonomists for standard genome sequencing and annotation.</title>
        <authorList>
            <consortium name="The Broad Institute Genomics Platform"/>
            <consortium name="The Broad Institute Genome Sequencing Center for Infectious Disease"/>
            <person name="Wu L."/>
            <person name="Ma J."/>
        </authorList>
    </citation>
    <scope>NUCLEOTIDE SEQUENCE [LARGE SCALE GENOMIC DNA]</scope>
    <source>
        <strain evidence="2">JCM 17939</strain>
    </source>
</reference>
<organism evidence="1 2">
    <name type="scientific">Actinoallomurus vinaceus</name>
    <dbReference type="NCBI Taxonomy" id="1080074"/>
    <lineage>
        <taxon>Bacteria</taxon>
        <taxon>Bacillati</taxon>
        <taxon>Actinomycetota</taxon>
        <taxon>Actinomycetes</taxon>
        <taxon>Streptosporangiales</taxon>
        <taxon>Thermomonosporaceae</taxon>
        <taxon>Actinoallomurus</taxon>
    </lineage>
</organism>
<sequence>MPGILTPDELTELRDLITARGPGSILRRHFRRLLDRAMAEGISAVRHPLGFLCVPVLRSADVGVCIHLWTDTVRCPPLTTSPVHAHSWNLTSFVLFGQVRNHLFRVEDAADHPTHRVLAVYTDGLVDELQPTRRLVTCEEATRQVIESDRTYLLSAGRFHATSVRGPAATIVVADIQRSTPEYALGHLGLGRHQVRRRRCAARELLLAAGAFDRLHDLDMSP</sequence>
<gene>
    <name evidence="1" type="ORF">GCM10023196_038650</name>
</gene>
<keyword evidence="2" id="KW-1185">Reference proteome</keyword>
<name>A0ABP8UAE9_9ACTN</name>
<comment type="caution">
    <text evidence="1">The sequence shown here is derived from an EMBL/GenBank/DDBJ whole genome shotgun (WGS) entry which is preliminary data.</text>
</comment>
<evidence type="ECO:0000313" key="1">
    <source>
        <dbReference type="EMBL" id="GAA4627241.1"/>
    </source>
</evidence>
<dbReference type="EMBL" id="BAABHK010000005">
    <property type="protein sequence ID" value="GAA4627241.1"/>
    <property type="molecule type" value="Genomic_DNA"/>
</dbReference>
<protein>
    <submittedName>
        <fullName evidence="1">Uncharacterized protein</fullName>
    </submittedName>
</protein>